<dbReference type="InterPro" id="IPR013919">
    <property type="entry name" value="Pex16"/>
</dbReference>
<dbReference type="Pfam" id="PF00153">
    <property type="entry name" value="Mito_carr"/>
    <property type="match status" value="3"/>
</dbReference>
<dbReference type="GO" id="GO:0005381">
    <property type="term" value="F:iron ion transmembrane transporter activity"/>
    <property type="evidence" value="ECO:0007669"/>
    <property type="project" value="UniProtKB-ARBA"/>
</dbReference>
<keyword evidence="4 9" id="KW-0812">Transmembrane</keyword>
<evidence type="ECO:0000256" key="2">
    <source>
        <dbReference type="ARBA" id="ARBA00006375"/>
    </source>
</evidence>
<evidence type="ECO:0000256" key="8">
    <source>
        <dbReference type="ARBA" id="ARBA00023136"/>
    </source>
</evidence>
<dbReference type="GO" id="GO:0031966">
    <property type="term" value="C:mitochondrial membrane"/>
    <property type="evidence" value="ECO:0007669"/>
    <property type="project" value="UniProtKB-SubCell"/>
</dbReference>
<dbReference type="GeneID" id="14872977"/>
<evidence type="ECO:0000313" key="11">
    <source>
        <dbReference type="EMBL" id="EGG21554.1"/>
    </source>
</evidence>
<feature type="repeat" description="Solcar" evidence="9">
    <location>
        <begin position="327"/>
        <end position="414"/>
    </location>
</feature>
<evidence type="ECO:0000256" key="3">
    <source>
        <dbReference type="ARBA" id="ARBA00022448"/>
    </source>
</evidence>
<comment type="subcellular location">
    <subcellularLocation>
        <location evidence="1">Mitochondrion membrane</location>
        <topology evidence="1">Multi-pass membrane protein</topology>
    </subcellularLocation>
</comment>
<keyword evidence="8 9" id="KW-0472">Membrane</keyword>
<dbReference type="InterPro" id="IPR018108">
    <property type="entry name" value="MCP_transmembrane"/>
</dbReference>
<evidence type="ECO:0000256" key="9">
    <source>
        <dbReference type="PROSITE-ProRule" id="PRU00282"/>
    </source>
</evidence>
<keyword evidence="6 10" id="KW-1133">Transmembrane helix</keyword>
<dbReference type="InterPro" id="IPR002067">
    <property type="entry name" value="MCP"/>
</dbReference>
<organism evidence="11 12">
    <name type="scientific">Cavenderia fasciculata</name>
    <name type="common">Slime mold</name>
    <name type="synonym">Dictyostelium fasciculatum</name>
    <dbReference type="NCBI Taxonomy" id="261658"/>
    <lineage>
        <taxon>Eukaryota</taxon>
        <taxon>Amoebozoa</taxon>
        <taxon>Evosea</taxon>
        <taxon>Eumycetozoa</taxon>
        <taxon>Dictyostelia</taxon>
        <taxon>Acytosteliales</taxon>
        <taxon>Cavenderiaceae</taxon>
        <taxon>Cavenderia</taxon>
    </lineage>
</organism>
<gene>
    <name evidence="11" type="primary">mcfE</name>
    <name evidence="11" type="ORF">DFA_01440</name>
</gene>
<dbReference type="AlphaFoldDB" id="F4PSS6"/>
<proteinExistence type="inferred from homology"/>
<feature type="transmembrane region" description="Helical" evidence="10">
    <location>
        <begin position="425"/>
        <end position="444"/>
    </location>
</feature>
<evidence type="ECO:0000256" key="4">
    <source>
        <dbReference type="ARBA" id="ARBA00022692"/>
    </source>
</evidence>
<dbReference type="OrthoDB" id="250329at2759"/>
<feature type="transmembrane region" description="Helical" evidence="10">
    <location>
        <begin position="385"/>
        <end position="405"/>
    </location>
</feature>
<feature type="repeat" description="Solcar" evidence="9">
    <location>
        <begin position="423"/>
        <end position="514"/>
    </location>
</feature>
<reference evidence="12" key="1">
    <citation type="journal article" date="2011" name="Genome Res.">
        <title>Phylogeny-wide analysis of social amoeba genomes highlights ancient origins for complex intercellular communication.</title>
        <authorList>
            <person name="Heidel A.J."/>
            <person name="Lawal H.M."/>
            <person name="Felder M."/>
            <person name="Schilde C."/>
            <person name="Helps N.R."/>
            <person name="Tunggal B."/>
            <person name="Rivero F."/>
            <person name="John U."/>
            <person name="Schleicher M."/>
            <person name="Eichinger L."/>
            <person name="Platzer M."/>
            <person name="Noegel A.A."/>
            <person name="Schaap P."/>
            <person name="Gloeckner G."/>
        </authorList>
    </citation>
    <scope>NUCLEOTIDE SEQUENCE [LARGE SCALE GENOMIC DNA]</scope>
    <source>
        <strain evidence="12">SH3</strain>
    </source>
</reference>
<evidence type="ECO:0000313" key="12">
    <source>
        <dbReference type="Proteomes" id="UP000007797"/>
    </source>
</evidence>
<evidence type="ECO:0000256" key="7">
    <source>
        <dbReference type="ARBA" id="ARBA00023128"/>
    </source>
</evidence>
<keyword evidence="3" id="KW-0813">Transport</keyword>
<evidence type="ECO:0000256" key="5">
    <source>
        <dbReference type="ARBA" id="ARBA00022737"/>
    </source>
</evidence>
<protein>
    <submittedName>
        <fullName evidence="11">Mitochondrial substrate carrier family protein</fullName>
    </submittedName>
</protein>
<feature type="transmembrane region" description="Helical" evidence="10">
    <location>
        <begin position="527"/>
        <end position="548"/>
    </location>
</feature>
<dbReference type="PROSITE" id="PS50920">
    <property type="entry name" value="SOLCAR"/>
    <property type="match status" value="3"/>
</dbReference>
<dbReference type="Gene3D" id="1.50.40.10">
    <property type="entry name" value="Mitochondrial carrier domain"/>
    <property type="match status" value="1"/>
</dbReference>
<evidence type="ECO:0000256" key="10">
    <source>
        <dbReference type="SAM" id="Phobius"/>
    </source>
</evidence>
<feature type="transmembrane region" description="Helical" evidence="10">
    <location>
        <begin position="489"/>
        <end position="507"/>
    </location>
</feature>
<dbReference type="EMBL" id="GL883010">
    <property type="protein sequence ID" value="EGG21554.1"/>
    <property type="molecule type" value="Genomic_DNA"/>
</dbReference>
<dbReference type="RefSeq" id="XP_004359404.1">
    <property type="nucleotide sequence ID" value="XM_004359347.1"/>
</dbReference>
<sequence>MNRRRSDGTTINSCFLSRIYKSIYITRSNQHSNADSISLLRNLIVFLPGRYDDSEFISEAYWISSTIMLSHNQSKTSTEEIIPPPYYLSILKWIAVLQNIELTCEVYASTKFKKKSNRWLIIILLEALKAFLRLKLLIKTNGNMLVYHSFHVPTKDVQEFTQKARVASNSSRFIEGSRKTLQDQIIEQNELKIKEEEEESTLLSMLPPCSPPDYPTKVIGELLFIFRPLAYCVAHWKYGKKSWKPWILSLVMEGASKFFSEFGSNKEYLSDLESIELKRRRGLFIYYLLRNPFYDKFIGCSERDNKREVDSLIMFREREREKMKKDEPALLQLSVGAASGVLADSIMHPIDTIRARLQIEKVGQQQYKGTIDAFQSIIRKEGWRCLYKGFPIVVTATIPAHALYFYGYEYSKKELAKVPSIGNGIINHFTSGLVADVAGAMIWTPMDVIKQRLQVQKAQVAAGTTFYRGSFHAVNVIYREEGIRGFYRGFLPSLATFGPLVGIYFATYEQTKRWMATSITKKPDQVLPLPLLLGAGFFAGTVAAAVTCPLDVIKTRIQVARANESTYKGIIDGFKRILKEEGPRAFVKGMGARILWIAPGNAITIASYQMVNGY</sequence>
<name>F4PSS6_CACFS</name>
<dbReference type="PANTHER" id="PTHR45758">
    <property type="entry name" value="MITOFERRIN-1-RELATED"/>
    <property type="match status" value="1"/>
</dbReference>
<accession>F4PSS6</accession>
<keyword evidence="12" id="KW-1185">Reference proteome</keyword>
<dbReference type="Pfam" id="PF08610">
    <property type="entry name" value="Pex16"/>
    <property type="match status" value="1"/>
</dbReference>
<evidence type="ECO:0000256" key="1">
    <source>
        <dbReference type="ARBA" id="ARBA00004225"/>
    </source>
</evidence>
<evidence type="ECO:0000256" key="6">
    <source>
        <dbReference type="ARBA" id="ARBA00022989"/>
    </source>
</evidence>
<dbReference type="PRINTS" id="PR00926">
    <property type="entry name" value="MITOCARRIER"/>
</dbReference>
<keyword evidence="5" id="KW-0677">Repeat</keyword>
<dbReference type="SUPFAM" id="SSF103506">
    <property type="entry name" value="Mitochondrial carrier"/>
    <property type="match status" value="1"/>
</dbReference>
<dbReference type="PANTHER" id="PTHR45758:SF3">
    <property type="entry name" value="MITOCHONDRIAL SUBSTRATE CARRIER FAMILY PROTEIN E"/>
    <property type="match status" value="1"/>
</dbReference>
<feature type="repeat" description="Solcar" evidence="9">
    <location>
        <begin position="527"/>
        <end position="614"/>
    </location>
</feature>
<comment type="similarity">
    <text evidence="2">Belongs to the mitochondrial carrier (TC 2.A.29) family.</text>
</comment>
<dbReference type="InterPro" id="IPR023395">
    <property type="entry name" value="MCP_dom_sf"/>
</dbReference>
<dbReference type="KEGG" id="dfa:DFA_01440"/>
<keyword evidence="7" id="KW-0496">Mitochondrion</keyword>
<dbReference type="Proteomes" id="UP000007797">
    <property type="component" value="Unassembled WGS sequence"/>
</dbReference>